<name>A0ABQ9ZGX3_9CRUS</name>
<keyword evidence="2" id="KW-1185">Reference proteome</keyword>
<dbReference type="InterPro" id="IPR036397">
    <property type="entry name" value="RNaseH_sf"/>
</dbReference>
<organism evidence="1 2">
    <name type="scientific">Daphnia magna</name>
    <dbReference type="NCBI Taxonomy" id="35525"/>
    <lineage>
        <taxon>Eukaryota</taxon>
        <taxon>Metazoa</taxon>
        <taxon>Ecdysozoa</taxon>
        <taxon>Arthropoda</taxon>
        <taxon>Crustacea</taxon>
        <taxon>Branchiopoda</taxon>
        <taxon>Diplostraca</taxon>
        <taxon>Cladocera</taxon>
        <taxon>Anomopoda</taxon>
        <taxon>Daphniidae</taxon>
        <taxon>Daphnia</taxon>
    </lineage>
</organism>
<evidence type="ECO:0000313" key="1">
    <source>
        <dbReference type="EMBL" id="KAK4012154.1"/>
    </source>
</evidence>
<sequence length="214" mass="24467">MAQWPISSSQKEERIDFSSKFREKPVTFWLSKVYVNEHRYKFDGKGVISSYVGTQRTNIPNSVSVVGCISQPNDDGCNLIRQVQTRIDSQQYISFLLEVMSSYPKVEPITVVHNKYPVYSSLKVTKWIGDNPRMSVLDSWPPASGDLMPIDSVFSEILTDFDEQEMRVHSEKALYEEIRTTFVSLTEKDGYVKSLISQIPIKLQTIVLKKGDSL</sequence>
<dbReference type="Proteomes" id="UP001234178">
    <property type="component" value="Unassembled WGS sequence"/>
</dbReference>
<dbReference type="Gene3D" id="3.30.420.10">
    <property type="entry name" value="Ribonuclease H-like superfamily/Ribonuclease H"/>
    <property type="match status" value="1"/>
</dbReference>
<proteinExistence type="predicted"/>
<gene>
    <name evidence="1" type="ORF">OUZ56_021253</name>
</gene>
<reference evidence="1 2" key="1">
    <citation type="journal article" date="2023" name="Nucleic Acids Res.">
        <title>The hologenome of Daphnia magna reveals possible DNA methylation and microbiome-mediated evolution of the host genome.</title>
        <authorList>
            <person name="Chaturvedi A."/>
            <person name="Li X."/>
            <person name="Dhandapani V."/>
            <person name="Marshall H."/>
            <person name="Kissane S."/>
            <person name="Cuenca-Cambronero M."/>
            <person name="Asole G."/>
            <person name="Calvet F."/>
            <person name="Ruiz-Romero M."/>
            <person name="Marangio P."/>
            <person name="Guigo R."/>
            <person name="Rago D."/>
            <person name="Mirbahai L."/>
            <person name="Eastwood N."/>
            <person name="Colbourne J.K."/>
            <person name="Zhou J."/>
            <person name="Mallon E."/>
            <person name="Orsini L."/>
        </authorList>
    </citation>
    <scope>NUCLEOTIDE SEQUENCE [LARGE SCALE GENOMIC DNA]</scope>
    <source>
        <strain evidence="1">LRV0_1</strain>
    </source>
</reference>
<protein>
    <submittedName>
        <fullName evidence="1">Uncharacterized protein</fullName>
    </submittedName>
</protein>
<accession>A0ABQ9ZGX3</accession>
<evidence type="ECO:0000313" key="2">
    <source>
        <dbReference type="Proteomes" id="UP001234178"/>
    </source>
</evidence>
<dbReference type="EMBL" id="JAOYFB010000003">
    <property type="protein sequence ID" value="KAK4012154.1"/>
    <property type="molecule type" value="Genomic_DNA"/>
</dbReference>
<comment type="caution">
    <text evidence="1">The sequence shown here is derived from an EMBL/GenBank/DDBJ whole genome shotgun (WGS) entry which is preliminary data.</text>
</comment>